<evidence type="ECO:0000259" key="1">
    <source>
        <dbReference type="PROSITE" id="PS51819"/>
    </source>
</evidence>
<dbReference type="EMBL" id="JAENHM010000046">
    <property type="protein sequence ID" value="MBK1838827.1"/>
    <property type="molecule type" value="Genomic_DNA"/>
</dbReference>
<protein>
    <submittedName>
        <fullName evidence="2">VOC family protein</fullName>
    </submittedName>
</protein>
<organism evidence="2 3">
    <name type="scientific">Azospirillum endophyticum</name>
    <dbReference type="NCBI Taxonomy" id="2800326"/>
    <lineage>
        <taxon>Bacteria</taxon>
        <taxon>Pseudomonadati</taxon>
        <taxon>Pseudomonadota</taxon>
        <taxon>Alphaproteobacteria</taxon>
        <taxon>Rhodospirillales</taxon>
        <taxon>Azospirillaceae</taxon>
        <taxon>Azospirillum</taxon>
    </lineage>
</organism>
<dbReference type="Gene3D" id="3.10.180.10">
    <property type="entry name" value="2,3-Dihydroxybiphenyl 1,2-Dioxygenase, domain 1"/>
    <property type="match status" value="2"/>
</dbReference>
<dbReference type="Proteomes" id="UP000652760">
    <property type="component" value="Unassembled WGS sequence"/>
</dbReference>
<dbReference type="InterPro" id="IPR029068">
    <property type="entry name" value="Glyas_Bleomycin-R_OHBP_Dase"/>
</dbReference>
<evidence type="ECO:0000313" key="3">
    <source>
        <dbReference type="Proteomes" id="UP000652760"/>
    </source>
</evidence>
<gene>
    <name evidence="2" type="ORF">JHL17_15520</name>
</gene>
<feature type="domain" description="VOC" evidence="1">
    <location>
        <begin position="142"/>
        <end position="257"/>
    </location>
</feature>
<sequence>MEIQSFGYVGVRSQTLDDWRSYGTKFLGLQLIDKSRSSLAFRMDDRKQRIIVRQDDSDGADFFGWEVKDGDALDRLAGRLESAGVLVERMPRALAEERHVRDLIMFHDPAGNRIEVFHGAAIADSPFQPGRAISGFRTGPLGMGHAVLTVERIDDVMPFYVDLLGFKLSDFALRPFKAYFFHINARHHSLALIETGKRGVHHLMMELFNLDDVGQAYDLAQGEEGRIGATLGRHTNDCMTSFYAYTPAKFMVEYGWGGREIEPATWSPVELEHGPSLWGHDRTWLTPERRAEARDMRLKAAELGVQEPVHVMRGNHQLMRGTCPWWDEAIRAAQ</sequence>
<dbReference type="CDD" id="cd07252">
    <property type="entry name" value="BphC1-RGP6_N_like"/>
    <property type="match status" value="1"/>
</dbReference>
<dbReference type="RefSeq" id="WP_200194434.1">
    <property type="nucleotide sequence ID" value="NZ_JAENHM010000046.1"/>
</dbReference>
<dbReference type="Pfam" id="PF00903">
    <property type="entry name" value="Glyoxalase"/>
    <property type="match status" value="1"/>
</dbReference>
<keyword evidence="3" id="KW-1185">Reference proteome</keyword>
<dbReference type="PROSITE" id="PS51819">
    <property type="entry name" value="VOC"/>
    <property type="match status" value="2"/>
</dbReference>
<proteinExistence type="predicted"/>
<dbReference type="InterPro" id="IPR004360">
    <property type="entry name" value="Glyas_Fos-R_dOase_dom"/>
</dbReference>
<name>A0ABS1F5Z8_9PROT</name>
<reference evidence="3" key="1">
    <citation type="submission" date="2021-01" db="EMBL/GenBank/DDBJ databases">
        <title>Genome public.</title>
        <authorList>
            <person name="Liu C."/>
            <person name="Sun Q."/>
        </authorList>
    </citation>
    <scope>NUCLEOTIDE SEQUENCE [LARGE SCALE GENOMIC DNA]</scope>
    <source>
        <strain evidence="3">YIM B02556</strain>
    </source>
</reference>
<evidence type="ECO:0000313" key="2">
    <source>
        <dbReference type="EMBL" id="MBK1838827.1"/>
    </source>
</evidence>
<feature type="domain" description="VOC" evidence="1">
    <location>
        <begin position="5"/>
        <end position="119"/>
    </location>
</feature>
<dbReference type="InterPro" id="IPR037523">
    <property type="entry name" value="VOC_core"/>
</dbReference>
<dbReference type="SUPFAM" id="SSF54593">
    <property type="entry name" value="Glyoxalase/Bleomycin resistance protein/Dihydroxybiphenyl dioxygenase"/>
    <property type="match status" value="1"/>
</dbReference>
<dbReference type="Pfam" id="PF22632">
    <property type="entry name" value="BphC_D1"/>
    <property type="match status" value="1"/>
</dbReference>
<comment type="caution">
    <text evidence="2">The sequence shown here is derived from an EMBL/GenBank/DDBJ whole genome shotgun (WGS) entry which is preliminary data.</text>
</comment>
<accession>A0ABS1F5Z8</accession>